<feature type="domain" description="F-box" evidence="2">
    <location>
        <begin position="46"/>
        <end position="101"/>
    </location>
</feature>
<dbReference type="AlphaFoldDB" id="A0A1I7T3Q2"/>
<dbReference type="PROSITE" id="PS50181">
    <property type="entry name" value="FBOX"/>
    <property type="match status" value="1"/>
</dbReference>
<sequence>MNSMFSCFNIRSKRRKEEEIEQPKEEKPSTNSPSPEVPIEEEQSTNFRLLELPDVARIEVIQSMDALEQIKLALSSKRIESYMKVVNNKKLGQCHVRYTGLEAFIATPSIPLLYYGSQEEKLKMPAITSRDLQPWLNEGSTLLENTVNLFERYRKAFPYESLALLIYPNLSVNVKAILETPLYKDCDFVVFKEGKISTEDLNAGLEGTHDGRSIDLKLQEMPLDFNQKNV</sequence>
<reference evidence="4" key="1">
    <citation type="submission" date="2016-11" db="UniProtKB">
        <authorList>
            <consortium name="WormBaseParasite"/>
        </authorList>
    </citation>
    <scope>IDENTIFICATION</scope>
</reference>
<protein>
    <submittedName>
        <fullName evidence="4">F-box domain-containing protein</fullName>
    </submittedName>
</protein>
<feature type="compositionally biased region" description="Basic and acidic residues" evidence="1">
    <location>
        <begin position="15"/>
        <end position="28"/>
    </location>
</feature>
<keyword evidence="3" id="KW-1185">Reference proteome</keyword>
<dbReference type="WBParaSite" id="Csp11.Scaffold492.g2117.t1">
    <property type="protein sequence ID" value="Csp11.Scaffold492.g2117.t1"/>
    <property type="gene ID" value="Csp11.Scaffold492.g2117"/>
</dbReference>
<feature type="region of interest" description="Disordered" evidence="1">
    <location>
        <begin position="1"/>
        <end position="43"/>
    </location>
</feature>
<proteinExistence type="predicted"/>
<dbReference type="Proteomes" id="UP000095282">
    <property type="component" value="Unplaced"/>
</dbReference>
<evidence type="ECO:0000259" key="2">
    <source>
        <dbReference type="PROSITE" id="PS50181"/>
    </source>
</evidence>
<accession>A0A1I7T3Q2</accession>
<organism evidence="3 4">
    <name type="scientific">Caenorhabditis tropicalis</name>
    <dbReference type="NCBI Taxonomy" id="1561998"/>
    <lineage>
        <taxon>Eukaryota</taxon>
        <taxon>Metazoa</taxon>
        <taxon>Ecdysozoa</taxon>
        <taxon>Nematoda</taxon>
        <taxon>Chromadorea</taxon>
        <taxon>Rhabditida</taxon>
        <taxon>Rhabditina</taxon>
        <taxon>Rhabditomorpha</taxon>
        <taxon>Rhabditoidea</taxon>
        <taxon>Rhabditidae</taxon>
        <taxon>Peloderinae</taxon>
        <taxon>Caenorhabditis</taxon>
    </lineage>
</organism>
<evidence type="ECO:0000313" key="3">
    <source>
        <dbReference type="Proteomes" id="UP000095282"/>
    </source>
</evidence>
<name>A0A1I7T3Q2_9PELO</name>
<evidence type="ECO:0000256" key="1">
    <source>
        <dbReference type="SAM" id="MobiDB-lite"/>
    </source>
</evidence>
<dbReference type="InterPro" id="IPR001810">
    <property type="entry name" value="F-box_dom"/>
</dbReference>
<evidence type="ECO:0000313" key="4">
    <source>
        <dbReference type="WBParaSite" id="Csp11.Scaffold492.g2117.t1"/>
    </source>
</evidence>